<reference evidence="2 3" key="1">
    <citation type="journal article" date="2018" name="Sci. Rep.">
        <title>Rhizobium tumorigenes sp. nov., a novel plant tumorigenic bacterium isolated from cane gall tumors on thornless blackberry.</title>
        <authorList>
            <person name="Kuzmanovi N."/>
            <person name="Smalla K."/>
            <person name="Gronow S."/>
            <person name="PuBawska J."/>
        </authorList>
    </citation>
    <scope>NUCLEOTIDE SEQUENCE [LARGE SCALE GENOMIC DNA]</scope>
    <source>
        <strain evidence="2 3">CCBAU 85046</strain>
    </source>
</reference>
<dbReference type="FunFam" id="3.40.50.150:FF:000346">
    <property type="entry name" value="Phospholipid N-methyltransferase"/>
    <property type="match status" value="1"/>
</dbReference>
<sequence>MTANTTCSDFVQFFRSWVSNPRQVSAIAPSGERLARLMTREIEALDEPVLELGPGTGVFTRALLARGVRECDLTLIEFGAEFVGALSGRFPKARVVQMDAGEIAEAGLFDGNPVGAVVSGLPLLSMPPSKVAAILSGAFSVLRAGGAFYQFTYGPRCPVQRAIMEGLDLQATRIGGTVRNLPPASVYRISRKAPTEISSARRRYGGKSIDADISLVAAEMTAERNVSNLGSLNPGL</sequence>
<dbReference type="OrthoDB" id="9805585at2"/>
<dbReference type="SUPFAM" id="SSF53335">
    <property type="entry name" value="S-adenosyl-L-methionine-dependent methyltransferases"/>
    <property type="match status" value="1"/>
</dbReference>
<keyword evidence="2" id="KW-0489">Methyltransferase</keyword>
<name>A0A2W4EL22_9HYPH</name>
<keyword evidence="3" id="KW-1185">Reference proteome</keyword>
<keyword evidence="2" id="KW-0808">Transferase</keyword>
<protein>
    <submittedName>
        <fullName evidence="2">Phospholipid methyltransferase</fullName>
    </submittedName>
</protein>
<evidence type="ECO:0000313" key="2">
    <source>
        <dbReference type="EMBL" id="PZM12113.1"/>
    </source>
</evidence>
<evidence type="ECO:0000259" key="1">
    <source>
        <dbReference type="Pfam" id="PF13649"/>
    </source>
</evidence>
<accession>A0A2W4EL22</accession>
<feature type="domain" description="Methyltransferase" evidence="1">
    <location>
        <begin position="49"/>
        <end position="146"/>
    </location>
</feature>
<dbReference type="EMBL" id="PCDP01000038">
    <property type="protein sequence ID" value="PZM12113.1"/>
    <property type="molecule type" value="Genomic_DNA"/>
</dbReference>
<gene>
    <name evidence="2" type="ORF">CPY51_18620</name>
</gene>
<dbReference type="CDD" id="cd02440">
    <property type="entry name" value="AdoMet_MTases"/>
    <property type="match status" value="1"/>
</dbReference>
<dbReference type="Pfam" id="PF13649">
    <property type="entry name" value="Methyltransf_25"/>
    <property type="match status" value="1"/>
</dbReference>
<dbReference type="RefSeq" id="WP_111161730.1">
    <property type="nucleotide sequence ID" value="NZ_PCDP01000038.1"/>
</dbReference>
<dbReference type="AlphaFoldDB" id="A0A2W4EL22"/>
<dbReference type="GO" id="GO:0008168">
    <property type="term" value="F:methyltransferase activity"/>
    <property type="evidence" value="ECO:0007669"/>
    <property type="project" value="UniProtKB-KW"/>
</dbReference>
<dbReference type="InterPro" id="IPR029063">
    <property type="entry name" value="SAM-dependent_MTases_sf"/>
</dbReference>
<dbReference type="Proteomes" id="UP000248925">
    <property type="component" value="Unassembled WGS sequence"/>
</dbReference>
<organism evidence="2 3">
    <name type="scientific">Rhizobium tubonense</name>
    <dbReference type="NCBI Taxonomy" id="484088"/>
    <lineage>
        <taxon>Bacteria</taxon>
        <taxon>Pseudomonadati</taxon>
        <taxon>Pseudomonadota</taxon>
        <taxon>Alphaproteobacteria</taxon>
        <taxon>Hyphomicrobiales</taxon>
        <taxon>Rhizobiaceae</taxon>
        <taxon>Rhizobium/Agrobacterium group</taxon>
        <taxon>Rhizobium</taxon>
    </lineage>
</organism>
<comment type="caution">
    <text evidence="2">The sequence shown here is derived from an EMBL/GenBank/DDBJ whole genome shotgun (WGS) entry which is preliminary data.</text>
</comment>
<proteinExistence type="predicted"/>
<evidence type="ECO:0000313" key="3">
    <source>
        <dbReference type="Proteomes" id="UP000248925"/>
    </source>
</evidence>
<dbReference type="GO" id="GO:0032259">
    <property type="term" value="P:methylation"/>
    <property type="evidence" value="ECO:0007669"/>
    <property type="project" value="UniProtKB-KW"/>
</dbReference>
<dbReference type="InterPro" id="IPR041698">
    <property type="entry name" value="Methyltransf_25"/>
</dbReference>
<dbReference type="Gene3D" id="3.40.50.150">
    <property type="entry name" value="Vaccinia Virus protein VP39"/>
    <property type="match status" value="1"/>
</dbReference>